<reference evidence="5 6" key="1">
    <citation type="submission" date="2020-05" db="EMBL/GenBank/DDBJ databases">
        <title>MicrobeNet Type strains.</title>
        <authorList>
            <person name="Nicholson A.C."/>
        </authorList>
    </citation>
    <scope>NUCLEOTIDE SEQUENCE [LARGE SCALE GENOMIC DNA]</scope>
    <source>
        <strain evidence="5 6">JCM 3224</strain>
    </source>
</reference>
<dbReference type="AlphaFoldDB" id="A0A849BYN9"/>
<accession>A0A849BYN9</accession>
<comment type="cofactor">
    <cofactor evidence="4">
        <name>Mg(2+)</name>
        <dbReference type="ChEBI" id="CHEBI:18420"/>
    </cofactor>
    <text evidence="4">Divalent metal ions. Mg(2+) is the most effective.</text>
</comment>
<proteinExistence type="inferred from homology"/>
<dbReference type="NCBIfam" id="TIGR01460">
    <property type="entry name" value="HAD-SF-IIA"/>
    <property type="match status" value="1"/>
</dbReference>
<evidence type="ECO:0000256" key="3">
    <source>
        <dbReference type="PIRSR" id="PIRSR000915-2"/>
    </source>
</evidence>
<dbReference type="GO" id="GO:0005737">
    <property type="term" value="C:cytoplasm"/>
    <property type="evidence" value="ECO:0007669"/>
    <property type="project" value="TreeGrafter"/>
</dbReference>
<dbReference type="PANTHER" id="PTHR19288:SF95">
    <property type="entry name" value="D-GLYCEROL 3-PHOSPHATE PHOSPHATASE"/>
    <property type="match status" value="1"/>
</dbReference>
<feature type="binding site" evidence="4">
    <location>
        <position position="212"/>
    </location>
    <ligand>
        <name>Mg(2+)</name>
        <dbReference type="ChEBI" id="CHEBI:18420"/>
    </ligand>
</feature>
<dbReference type="EMBL" id="JABELX010000004">
    <property type="protein sequence ID" value="NNH70378.1"/>
    <property type="molecule type" value="Genomic_DNA"/>
</dbReference>
<dbReference type="Proteomes" id="UP000586827">
    <property type="component" value="Unassembled WGS sequence"/>
</dbReference>
<dbReference type="RefSeq" id="WP_067526818.1">
    <property type="nucleotide sequence ID" value="NZ_JABELX010000004.1"/>
</dbReference>
<dbReference type="GO" id="GO:0016791">
    <property type="term" value="F:phosphatase activity"/>
    <property type="evidence" value="ECO:0007669"/>
    <property type="project" value="TreeGrafter"/>
</dbReference>
<keyword evidence="4" id="KW-0460">Magnesium</keyword>
<organism evidence="5 6">
    <name type="scientific">Nocardia uniformis</name>
    <dbReference type="NCBI Taxonomy" id="53432"/>
    <lineage>
        <taxon>Bacteria</taxon>
        <taxon>Bacillati</taxon>
        <taxon>Actinomycetota</taxon>
        <taxon>Actinomycetes</taxon>
        <taxon>Mycobacteriales</taxon>
        <taxon>Nocardiaceae</taxon>
        <taxon>Nocardia</taxon>
    </lineage>
</organism>
<gene>
    <name evidence="5" type="ORF">HLB23_10975</name>
</gene>
<feature type="active site" description="Proton donor" evidence="2">
    <location>
        <position position="15"/>
    </location>
</feature>
<dbReference type="InterPro" id="IPR023214">
    <property type="entry name" value="HAD_sf"/>
</dbReference>
<protein>
    <submittedName>
        <fullName evidence="5">HAD-IIA family hydrolase</fullName>
    </submittedName>
</protein>
<keyword evidence="6" id="KW-1185">Reference proteome</keyword>
<sequence length="303" mass="31668">MRLRDRFGALLLDLDGTLFRGHELIPGAPEALSGAPTDAQRLVYVTNNASRSAAAVAEHLRELGYAATADEVVTSAQAAAHLLASRLEPGSTVLVVGTDDLVAEVNSVGLQPIRRFNGVAPAAVVQGHNPHTAWADLAEAAYALRAGALWVAANTDATLPNERGLAPGNGSMVAALRTASDREPVVAGKPYAPLMEDALVVAATRDALVVGDRLDTDIDGAHTVGLESLMVLTGVSTLDDLRKQPSHRLPTYIAESLDALNHPVVDTAPLAESEGSLVDRITDLLRQYPGRALVVAAPPTAQD</sequence>
<keyword evidence="5" id="KW-0378">Hydrolase</keyword>
<comment type="caution">
    <text evidence="5">The sequence shown here is derived from an EMBL/GenBank/DDBJ whole genome shotgun (WGS) entry which is preliminary data.</text>
</comment>
<feature type="active site" description="Nucleophile" evidence="2">
    <location>
        <position position="13"/>
    </location>
</feature>
<dbReference type="Pfam" id="PF13344">
    <property type="entry name" value="Hydrolase_6"/>
    <property type="match status" value="1"/>
</dbReference>
<dbReference type="PIRSF" id="PIRSF000915">
    <property type="entry name" value="PGP-type_phosphatase"/>
    <property type="match status" value="1"/>
</dbReference>
<keyword evidence="4" id="KW-0479">Metal-binding</keyword>
<dbReference type="SUPFAM" id="SSF56784">
    <property type="entry name" value="HAD-like"/>
    <property type="match status" value="1"/>
</dbReference>
<dbReference type="InterPro" id="IPR036412">
    <property type="entry name" value="HAD-like_sf"/>
</dbReference>
<dbReference type="InterPro" id="IPR006357">
    <property type="entry name" value="HAD-SF_hydro_IIA"/>
</dbReference>
<evidence type="ECO:0000256" key="1">
    <source>
        <dbReference type="PIRNR" id="PIRNR000915"/>
    </source>
</evidence>
<evidence type="ECO:0000313" key="6">
    <source>
        <dbReference type="Proteomes" id="UP000586827"/>
    </source>
</evidence>
<feature type="binding site" evidence="3">
    <location>
        <position position="189"/>
    </location>
    <ligand>
        <name>substrate</name>
    </ligand>
</feature>
<feature type="binding site" evidence="4">
    <location>
        <position position="13"/>
    </location>
    <ligand>
        <name>Mg(2+)</name>
        <dbReference type="ChEBI" id="CHEBI:18420"/>
    </ligand>
</feature>
<name>A0A849BYN9_9NOCA</name>
<feature type="binding site" evidence="4">
    <location>
        <position position="15"/>
    </location>
    <ligand>
        <name>Mg(2+)</name>
        <dbReference type="ChEBI" id="CHEBI:18420"/>
    </ligand>
</feature>
<dbReference type="PANTHER" id="PTHR19288">
    <property type="entry name" value="4-NITROPHENYLPHOSPHATASE-RELATED"/>
    <property type="match status" value="1"/>
</dbReference>
<dbReference type="GO" id="GO:0046872">
    <property type="term" value="F:metal ion binding"/>
    <property type="evidence" value="ECO:0007669"/>
    <property type="project" value="UniProtKB-KW"/>
</dbReference>
<evidence type="ECO:0000256" key="4">
    <source>
        <dbReference type="PIRSR" id="PIRSR000915-3"/>
    </source>
</evidence>
<comment type="similarity">
    <text evidence="1">Belongs to the HAD-like hydrolase superfamily.</text>
</comment>
<evidence type="ECO:0000256" key="2">
    <source>
        <dbReference type="PIRSR" id="PIRSR000915-1"/>
    </source>
</evidence>
<dbReference type="Gene3D" id="3.40.50.1000">
    <property type="entry name" value="HAD superfamily/HAD-like"/>
    <property type="match status" value="2"/>
</dbReference>
<evidence type="ECO:0000313" key="5">
    <source>
        <dbReference type="EMBL" id="NNH70378.1"/>
    </source>
</evidence>
<dbReference type="Pfam" id="PF13242">
    <property type="entry name" value="Hydrolase_like"/>
    <property type="match status" value="1"/>
</dbReference>